<feature type="region of interest" description="Disordered" evidence="1">
    <location>
        <begin position="138"/>
        <end position="162"/>
    </location>
</feature>
<comment type="caution">
    <text evidence="2">The sequence shown here is derived from an EMBL/GenBank/DDBJ whole genome shotgun (WGS) entry which is preliminary data.</text>
</comment>
<keyword evidence="3" id="KW-1185">Reference proteome</keyword>
<dbReference type="GeneID" id="39983641"/>
<dbReference type="AlphaFoldDB" id="A0A1X0P2A4"/>
<feature type="region of interest" description="Disordered" evidence="1">
    <location>
        <begin position="193"/>
        <end position="225"/>
    </location>
</feature>
<dbReference type="VEuPathDB" id="TriTrypDB:TM35_000074150"/>
<dbReference type="OrthoDB" id="252262at2759"/>
<evidence type="ECO:0000313" key="2">
    <source>
        <dbReference type="EMBL" id="ORC90991.1"/>
    </source>
</evidence>
<feature type="compositionally biased region" description="Basic residues" evidence="1">
    <location>
        <begin position="143"/>
        <end position="153"/>
    </location>
</feature>
<feature type="compositionally biased region" description="Polar residues" evidence="1">
    <location>
        <begin position="193"/>
        <end position="202"/>
    </location>
</feature>
<name>A0A1X0P2A4_9TRYP</name>
<evidence type="ECO:0000313" key="3">
    <source>
        <dbReference type="Proteomes" id="UP000192257"/>
    </source>
</evidence>
<dbReference type="Proteomes" id="UP000192257">
    <property type="component" value="Unassembled WGS sequence"/>
</dbReference>
<gene>
    <name evidence="2" type="ORF">TM35_000074150</name>
</gene>
<evidence type="ECO:0000256" key="1">
    <source>
        <dbReference type="SAM" id="MobiDB-lite"/>
    </source>
</evidence>
<dbReference type="RefSeq" id="XP_028885057.1">
    <property type="nucleotide sequence ID" value="XM_029023861.1"/>
</dbReference>
<protein>
    <submittedName>
        <fullName evidence="2">Uncharacterized protein</fullName>
    </submittedName>
</protein>
<proteinExistence type="predicted"/>
<reference evidence="2 3" key="1">
    <citation type="submission" date="2017-03" db="EMBL/GenBank/DDBJ databases">
        <title>An alternative strategy for trypanosome survival in the mammalian bloodstream revealed through genome and transcriptome analysis of the ubiquitous bovine parasite Trypanosoma (Megatrypanum) theileri.</title>
        <authorList>
            <person name="Kelly S."/>
            <person name="Ivens A."/>
            <person name="Mott A."/>
            <person name="O'Neill E."/>
            <person name="Emms D."/>
            <person name="Macleod O."/>
            <person name="Voorheis P."/>
            <person name="Matthews J."/>
            <person name="Matthews K."/>
            <person name="Carrington M."/>
        </authorList>
    </citation>
    <scope>NUCLEOTIDE SEQUENCE [LARGE SCALE GENOMIC DNA]</scope>
    <source>
        <strain evidence="2">Edinburgh</strain>
    </source>
</reference>
<sequence>MSGLWSFRDNTLPSPSLNKAVKSCLPTAVDDSNNDDGNNGDCFVENINVEHSSLPLEDAVKTFGTTVDVDEIVKEVQNEWVERTLGLAKTSSYHLLRNQQDTSNNTNQPTGEVMVPTPVYEPLDEEDMTVLRSLLNLHTNSGQKKKAHTRPRKSCPTVPKSPILHTAELASRREKQQNFSNGNDTENSIVTAESEQDISNKTHIPKGDGSSKNDGTSKYTESKTRTVPKPIISCTFVDRMEERAKQRREARAALETARRREGTTDLLPITHCVVRMRGNEGEKMTSSFKDLQQPETSFHHVFPGALVSTEKPLDSHNEKEAMSRQWNSMQRKKLVWRRWSHVYGNRSGIRKSEKILIQTNISGSCSSISDTGNSVFGSLQSLPSSSFSLHEMQLLRWYFVVWASVLENISSSTRTCN</sequence>
<organism evidence="2 3">
    <name type="scientific">Trypanosoma theileri</name>
    <dbReference type="NCBI Taxonomy" id="67003"/>
    <lineage>
        <taxon>Eukaryota</taxon>
        <taxon>Discoba</taxon>
        <taxon>Euglenozoa</taxon>
        <taxon>Kinetoplastea</taxon>
        <taxon>Metakinetoplastina</taxon>
        <taxon>Trypanosomatida</taxon>
        <taxon>Trypanosomatidae</taxon>
        <taxon>Trypanosoma</taxon>
    </lineage>
</organism>
<accession>A0A1X0P2A4</accession>
<dbReference type="EMBL" id="NBCO01000007">
    <property type="protein sequence ID" value="ORC90991.1"/>
    <property type="molecule type" value="Genomic_DNA"/>
</dbReference>